<evidence type="ECO:0000259" key="2">
    <source>
        <dbReference type="PROSITE" id="PS50268"/>
    </source>
</evidence>
<dbReference type="InterPro" id="IPR015919">
    <property type="entry name" value="Cadherin-like_sf"/>
</dbReference>
<accession>A0ABT2VR49</accession>
<evidence type="ECO:0000313" key="4">
    <source>
        <dbReference type="Proteomes" id="UP001209257"/>
    </source>
</evidence>
<feature type="domain" description="Cadherin" evidence="2">
    <location>
        <begin position="38"/>
        <end position="137"/>
    </location>
</feature>
<dbReference type="PROSITE" id="PS51257">
    <property type="entry name" value="PROKAR_LIPOPROTEIN"/>
    <property type="match status" value="1"/>
</dbReference>
<keyword evidence="1" id="KW-0732">Signal</keyword>
<protein>
    <submittedName>
        <fullName evidence="3">DUF4856 domain-containing protein</fullName>
    </submittedName>
</protein>
<gene>
    <name evidence="3" type="ORF">OCL06_12265</name>
</gene>
<comment type="caution">
    <text evidence="3">The sequence shown here is derived from an EMBL/GenBank/DDBJ whole genome shotgun (WGS) entry which is preliminary data.</text>
</comment>
<sequence>MKLNPIALAIASTLFITACGSSSDDNSAPEQPDNSAPTDITLSSNTVNENEAGVVVGTLSATDADAGDTFTYSTTSSEFVITGNELSLASDVAFDFETTETVNVTITVEDAASASYTKDFTINVNDVLDVYAFDSQFAADASAVSYSGQTARHLLINDLNILIANNFSDANALDLSLFPNKAAVVAALETYFDVSDYEALSARALLTSTTPAAQQTTLADVSGSEKNLVGKIAGNDATGQHKDWQTEFAGWGSVGDTTPEALVRTYFDMLGDNVQATINGEARFDPFGNEITTPYLTEDGRDLKQLIQKFLLMSVAFSQGADDYLDNDTEGKGLLSDHTDTGNDYTALEHQFDEGFGYFGAARNYLDYSDEEIASKGGREDWQGYHDTDGDGDIDFTAEYNFGQSTNAAKRDLGATVSTDLTAEAMMAFLQGRALLNNTAGSPLTDAQMAELVGYRDTALMAWEKSIAATVVHYINDTIADLEAIGTDDFNYSDLAKHWSEMKGFALGLQFNRLSPVTDEQFVQVHAYMGTQPVLTGDVEAYQADLLEARAILQAAYGFDAENVANW</sequence>
<dbReference type="Gene3D" id="2.60.40.60">
    <property type="entry name" value="Cadherins"/>
    <property type="match status" value="1"/>
</dbReference>
<dbReference type="EMBL" id="JAOTJC010000011">
    <property type="protein sequence ID" value="MCU7555362.1"/>
    <property type="molecule type" value="Genomic_DNA"/>
</dbReference>
<dbReference type="CDD" id="cd11304">
    <property type="entry name" value="Cadherin_repeat"/>
    <property type="match status" value="1"/>
</dbReference>
<feature type="signal peptide" evidence="1">
    <location>
        <begin position="1"/>
        <end position="23"/>
    </location>
</feature>
<dbReference type="RefSeq" id="WP_262994970.1">
    <property type="nucleotide sequence ID" value="NZ_JAOTJC010000011.1"/>
</dbReference>
<dbReference type="Proteomes" id="UP001209257">
    <property type="component" value="Unassembled WGS sequence"/>
</dbReference>
<reference evidence="4" key="1">
    <citation type="submission" date="2023-07" db="EMBL/GenBank/DDBJ databases">
        <title>Study on multiphase classification of strain Alteromonas salexigens isolated from the Yellow Sea.</title>
        <authorList>
            <person name="Sun L."/>
        </authorList>
    </citation>
    <scope>NUCLEOTIDE SEQUENCE [LARGE SCALE GENOMIC DNA]</scope>
    <source>
        <strain evidence="4">ASW11-19</strain>
    </source>
</reference>
<feature type="chain" id="PRO_5045288070" evidence="1">
    <location>
        <begin position="24"/>
        <end position="567"/>
    </location>
</feature>
<name>A0ABT2VR49_9ALTE</name>
<dbReference type="SUPFAM" id="SSF49313">
    <property type="entry name" value="Cadherin-like"/>
    <property type="match status" value="1"/>
</dbReference>
<organism evidence="3 4">
    <name type="scientific">Alteromonas salexigens</name>
    <dbReference type="NCBI Taxonomy" id="2982530"/>
    <lineage>
        <taxon>Bacteria</taxon>
        <taxon>Pseudomonadati</taxon>
        <taxon>Pseudomonadota</taxon>
        <taxon>Gammaproteobacteria</taxon>
        <taxon>Alteromonadales</taxon>
        <taxon>Alteromonadaceae</taxon>
        <taxon>Alteromonas/Salinimonas group</taxon>
        <taxon>Alteromonas</taxon>
    </lineage>
</organism>
<dbReference type="InterPro" id="IPR032331">
    <property type="entry name" value="DUF4856"/>
</dbReference>
<keyword evidence="4" id="KW-1185">Reference proteome</keyword>
<dbReference type="InterPro" id="IPR002126">
    <property type="entry name" value="Cadherin-like_dom"/>
</dbReference>
<dbReference type="SMART" id="SM00112">
    <property type="entry name" value="CA"/>
    <property type="match status" value="1"/>
</dbReference>
<dbReference type="Pfam" id="PF16148">
    <property type="entry name" value="DUF4856"/>
    <property type="match status" value="1"/>
</dbReference>
<evidence type="ECO:0000256" key="1">
    <source>
        <dbReference type="SAM" id="SignalP"/>
    </source>
</evidence>
<evidence type="ECO:0000313" key="3">
    <source>
        <dbReference type="EMBL" id="MCU7555362.1"/>
    </source>
</evidence>
<dbReference type="PROSITE" id="PS50268">
    <property type="entry name" value="CADHERIN_2"/>
    <property type="match status" value="1"/>
</dbReference>
<proteinExistence type="predicted"/>